<organism evidence="3 4">
    <name type="scientific">Paenibacillus athensensis</name>
    <dbReference type="NCBI Taxonomy" id="1967502"/>
    <lineage>
        <taxon>Bacteria</taxon>
        <taxon>Bacillati</taxon>
        <taxon>Bacillota</taxon>
        <taxon>Bacilli</taxon>
        <taxon>Bacillales</taxon>
        <taxon>Paenibacillaceae</taxon>
        <taxon>Paenibacillus</taxon>
    </lineage>
</organism>
<dbReference type="InterPro" id="IPR011330">
    <property type="entry name" value="Glyco_hydro/deAcase_b/a-brl"/>
</dbReference>
<evidence type="ECO:0000313" key="4">
    <source>
        <dbReference type="Proteomes" id="UP000298246"/>
    </source>
</evidence>
<dbReference type="SUPFAM" id="SSF88713">
    <property type="entry name" value="Glycoside hydrolase/deacetylase"/>
    <property type="match status" value="1"/>
</dbReference>
<gene>
    <name evidence="3" type="ORF">B5M42_21900</name>
</gene>
<proteinExistence type="predicted"/>
<keyword evidence="4" id="KW-1185">Reference proteome</keyword>
<feature type="signal peptide" evidence="2">
    <location>
        <begin position="1"/>
        <end position="18"/>
    </location>
</feature>
<protein>
    <recommendedName>
        <fullName evidence="5">Divergent polysaccharide deacetylase family protein</fullName>
    </recommendedName>
</protein>
<evidence type="ECO:0000256" key="2">
    <source>
        <dbReference type="SAM" id="SignalP"/>
    </source>
</evidence>
<evidence type="ECO:0000256" key="1">
    <source>
        <dbReference type="SAM" id="MobiDB-lite"/>
    </source>
</evidence>
<evidence type="ECO:0008006" key="5">
    <source>
        <dbReference type="Google" id="ProtNLM"/>
    </source>
</evidence>
<dbReference type="Gene3D" id="3.20.20.370">
    <property type="entry name" value="Glycoside hydrolase/deacetylase"/>
    <property type="match status" value="1"/>
</dbReference>
<dbReference type="Proteomes" id="UP000298246">
    <property type="component" value="Unassembled WGS sequence"/>
</dbReference>
<dbReference type="Pfam" id="PF04748">
    <property type="entry name" value="Polysacc_deac_2"/>
    <property type="match status" value="1"/>
</dbReference>
<sequence length="276" mass="29559">MLIALILTASISALPAAADEPAASQPPTTSGPQAGSLPPAPAAAAKKQIAIVIDDFGNNMDGTAEMFKLPIKFTAAVMPFLPSTQQDAQLAHEHGDEVIVHLPMEPVRGKKSWLGPGSITTDLSDDEIRKRVNAAIDDVPYAIGINNHMGSKATADERVMNIVLDVCKMRGLVVLDSRTSHKSVVGKLAEQKGILHADNDLFFDDQYTYPHISKQMVKLKKLLKSQEQTIAIGHVGPPGKKTAQVIREAIPAIEQEAEFVTISKVVKLNAATPPVN</sequence>
<dbReference type="OrthoDB" id="9784811at2"/>
<dbReference type="PANTHER" id="PTHR30105:SF2">
    <property type="entry name" value="DIVERGENT POLYSACCHARIDE DEACETYLASE SUPERFAMILY"/>
    <property type="match status" value="1"/>
</dbReference>
<dbReference type="PANTHER" id="PTHR30105">
    <property type="entry name" value="UNCHARACTERIZED YIBQ-RELATED"/>
    <property type="match status" value="1"/>
</dbReference>
<evidence type="ECO:0000313" key="3">
    <source>
        <dbReference type="EMBL" id="TFE83870.1"/>
    </source>
</evidence>
<dbReference type="InterPro" id="IPR006837">
    <property type="entry name" value="Divergent_DAC"/>
</dbReference>
<feature type="chain" id="PRO_5021415036" description="Divergent polysaccharide deacetylase family protein" evidence="2">
    <location>
        <begin position="19"/>
        <end position="276"/>
    </location>
</feature>
<accession>A0A4Y8PSR6</accession>
<dbReference type="AlphaFoldDB" id="A0A4Y8PSR6"/>
<keyword evidence="2" id="KW-0732">Signal</keyword>
<name>A0A4Y8PSR6_9BACL</name>
<dbReference type="EMBL" id="MYFO01000042">
    <property type="protein sequence ID" value="TFE83870.1"/>
    <property type="molecule type" value="Genomic_DNA"/>
</dbReference>
<dbReference type="GO" id="GO:0005975">
    <property type="term" value="P:carbohydrate metabolic process"/>
    <property type="evidence" value="ECO:0007669"/>
    <property type="project" value="InterPro"/>
</dbReference>
<reference evidence="3 4" key="1">
    <citation type="submission" date="2017-03" db="EMBL/GenBank/DDBJ databases">
        <title>Isolation of Levoglucosan Utilizing Bacteria.</title>
        <authorList>
            <person name="Arya A.S."/>
        </authorList>
    </citation>
    <scope>NUCLEOTIDE SEQUENCE [LARGE SCALE GENOMIC DNA]</scope>
    <source>
        <strain evidence="3 4">MEC069</strain>
    </source>
</reference>
<dbReference type="CDD" id="cd10936">
    <property type="entry name" value="CE4_DAC2"/>
    <property type="match status" value="1"/>
</dbReference>
<feature type="region of interest" description="Disordered" evidence="1">
    <location>
        <begin position="18"/>
        <end position="40"/>
    </location>
</feature>
<comment type="caution">
    <text evidence="3">The sequence shown here is derived from an EMBL/GenBank/DDBJ whole genome shotgun (WGS) entry which is preliminary data.</text>
</comment>